<protein>
    <recommendedName>
        <fullName evidence="7">Rhamnolipids biosynthesis 3-oxoacyl-[acyl-carrier-protein] reductase</fullName>
    </recommendedName>
</protein>
<dbReference type="Pfam" id="PF13561">
    <property type="entry name" value="adh_short_C2"/>
    <property type="match status" value="1"/>
</dbReference>
<comment type="caution">
    <text evidence="5">The sequence shown here is derived from an EMBL/GenBank/DDBJ whole genome shotgun (WGS) entry which is preliminary data.</text>
</comment>
<dbReference type="FunFam" id="3.40.50.720:FF:000084">
    <property type="entry name" value="Short-chain dehydrogenase reductase"/>
    <property type="match status" value="1"/>
</dbReference>
<evidence type="ECO:0008006" key="7">
    <source>
        <dbReference type="Google" id="ProtNLM"/>
    </source>
</evidence>
<dbReference type="InterPro" id="IPR002347">
    <property type="entry name" value="SDR_fam"/>
</dbReference>
<dbReference type="PANTHER" id="PTHR43618:SF8">
    <property type="entry name" value="7ALPHA-HYDROXYSTEROID DEHYDROGENASE"/>
    <property type="match status" value="1"/>
</dbReference>
<dbReference type="GO" id="GO:0016491">
    <property type="term" value="F:oxidoreductase activity"/>
    <property type="evidence" value="ECO:0007669"/>
    <property type="project" value="UniProtKB-KW"/>
</dbReference>
<gene>
    <name evidence="5" type="ORF">ONZ51_g3860</name>
</gene>
<dbReference type="Proteomes" id="UP001215151">
    <property type="component" value="Unassembled WGS sequence"/>
</dbReference>
<dbReference type="InterPro" id="IPR052178">
    <property type="entry name" value="Sec_Metab_Biosynth_SDR"/>
</dbReference>
<keyword evidence="6" id="KW-1185">Reference proteome</keyword>
<dbReference type="PRINTS" id="PR00080">
    <property type="entry name" value="SDRFAMILY"/>
</dbReference>
<feature type="region of interest" description="Disordered" evidence="4">
    <location>
        <begin position="13"/>
        <end position="45"/>
    </location>
</feature>
<evidence type="ECO:0000313" key="5">
    <source>
        <dbReference type="EMBL" id="KAJ8487965.1"/>
    </source>
</evidence>
<feature type="compositionally biased region" description="Basic and acidic residues" evidence="4">
    <location>
        <begin position="30"/>
        <end position="40"/>
    </location>
</feature>
<keyword evidence="2" id="KW-0521">NADP</keyword>
<evidence type="ECO:0000256" key="4">
    <source>
        <dbReference type="SAM" id="MobiDB-lite"/>
    </source>
</evidence>
<comment type="similarity">
    <text evidence="1">Belongs to the short-chain dehydrogenases/reductases (SDR) family.</text>
</comment>
<evidence type="ECO:0000313" key="6">
    <source>
        <dbReference type="Proteomes" id="UP001215151"/>
    </source>
</evidence>
<organism evidence="5 6">
    <name type="scientific">Trametes cubensis</name>
    <dbReference type="NCBI Taxonomy" id="1111947"/>
    <lineage>
        <taxon>Eukaryota</taxon>
        <taxon>Fungi</taxon>
        <taxon>Dikarya</taxon>
        <taxon>Basidiomycota</taxon>
        <taxon>Agaricomycotina</taxon>
        <taxon>Agaricomycetes</taxon>
        <taxon>Polyporales</taxon>
        <taxon>Polyporaceae</taxon>
        <taxon>Trametes</taxon>
    </lineage>
</organism>
<evidence type="ECO:0000256" key="3">
    <source>
        <dbReference type="ARBA" id="ARBA00023002"/>
    </source>
</evidence>
<evidence type="ECO:0000256" key="2">
    <source>
        <dbReference type="ARBA" id="ARBA00022857"/>
    </source>
</evidence>
<proteinExistence type="inferred from homology"/>
<sequence length="332" mass="35106">MLPPATCVDHSELPSLLSRPAPCSRSPDLLNRHHDRRDNYDDGESSTDIMATAELDFTTPSLFDVRGKVAVVTGGGSGIGSMIASAYVQNGAKVYIASRKEKQLKEMAEALTKKGPGSCHYIVADISTKAGCDALADAIKQRESKVHILVNNSGASWGAPYDNVPEKEGWDKILSLNVKSVFYMTAALTPLLAKDATNFDPGRVINISSVAGLLTTAQESKLAGPDHGLWSYGTSKAALNHLTILLATTLAGKYITVNAILPGVFPSKMTAFGLKQHGEAGLAEGNPFRRIGHPRDMAGVALFLASPAGAYVSGTHIVLDGAATYSRTKANL</sequence>
<dbReference type="EMBL" id="JAPEVG010000070">
    <property type="protein sequence ID" value="KAJ8487965.1"/>
    <property type="molecule type" value="Genomic_DNA"/>
</dbReference>
<dbReference type="Gene3D" id="3.40.50.720">
    <property type="entry name" value="NAD(P)-binding Rossmann-like Domain"/>
    <property type="match status" value="1"/>
</dbReference>
<dbReference type="AlphaFoldDB" id="A0AAD7XD37"/>
<dbReference type="PRINTS" id="PR00081">
    <property type="entry name" value="GDHRDH"/>
</dbReference>
<dbReference type="PANTHER" id="PTHR43618">
    <property type="entry name" value="7-ALPHA-HYDROXYSTEROID DEHYDROGENASE"/>
    <property type="match status" value="1"/>
</dbReference>
<reference evidence="5" key="1">
    <citation type="submission" date="2022-11" db="EMBL/GenBank/DDBJ databases">
        <title>Genome Sequence of Cubamyces cubensis.</title>
        <authorList>
            <person name="Buettner E."/>
        </authorList>
    </citation>
    <scope>NUCLEOTIDE SEQUENCE</scope>
    <source>
        <strain evidence="5">MPL-01</strain>
    </source>
</reference>
<accession>A0AAD7XD37</accession>
<name>A0AAD7XD37_9APHY</name>
<keyword evidence="3" id="KW-0560">Oxidoreductase</keyword>
<dbReference type="SUPFAM" id="SSF51735">
    <property type="entry name" value="NAD(P)-binding Rossmann-fold domains"/>
    <property type="match status" value="1"/>
</dbReference>
<evidence type="ECO:0000256" key="1">
    <source>
        <dbReference type="ARBA" id="ARBA00006484"/>
    </source>
</evidence>
<dbReference type="InterPro" id="IPR036291">
    <property type="entry name" value="NAD(P)-bd_dom_sf"/>
</dbReference>